<evidence type="ECO:0000256" key="1">
    <source>
        <dbReference type="ARBA" id="ARBA00023027"/>
    </source>
</evidence>
<dbReference type="OrthoDB" id="74380at2157"/>
<feature type="domain" description="Deacetylase sirtuin-type" evidence="3">
    <location>
        <begin position="4"/>
        <end position="283"/>
    </location>
</feature>
<keyword evidence="5" id="KW-1185">Reference proteome</keyword>
<feature type="binding site" evidence="2">
    <location>
        <position position="141"/>
    </location>
    <ligand>
        <name>Zn(2+)</name>
        <dbReference type="ChEBI" id="CHEBI:29105"/>
    </ligand>
</feature>
<evidence type="ECO:0000313" key="4">
    <source>
        <dbReference type="EMBL" id="AGN26617.1"/>
    </source>
</evidence>
<organism evidence="4 5">
    <name type="scientific">Methanomassiliicoccus intestinalis (strain Issoire-Mx1)</name>
    <dbReference type="NCBI Taxonomy" id="1295009"/>
    <lineage>
        <taxon>Archaea</taxon>
        <taxon>Methanobacteriati</taxon>
        <taxon>Thermoplasmatota</taxon>
        <taxon>Thermoplasmata</taxon>
        <taxon>Methanomassiliicoccales</taxon>
        <taxon>Methanomassiliicoccaceae</taxon>
        <taxon>Methanomassiliicoccus</taxon>
    </lineage>
</organism>
<keyword evidence="1" id="KW-0520">NAD</keyword>
<gene>
    <name evidence="4" type="ORF">MMINT_12880</name>
</gene>
<dbReference type="Gene3D" id="3.40.50.1220">
    <property type="entry name" value="TPP-binding domain"/>
    <property type="match status" value="1"/>
</dbReference>
<accession>R9T6L6</accession>
<dbReference type="KEGG" id="mer:MMINT_12880"/>
<name>R9T6L6_METII</name>
<dbReference type="SUPFAM" id="SSF52467">
    <property type="entry name" value="DHS-like NAD/FAD-binding domain"/>
    <property type="match status" value="1"/>
</dbReference>
<evidence type="ECO:0000259" key="3">
    <source>
        <dbReference type="PROSITE" id="PS50305"/>
    </source>
</evidence>
<keyword evidence="2" id="KW-0479">Metal-binding</keyword>
<sequence>MTSTDDYSKQIKRLRCEIEETDAIVIGGGSGLSTSAGLTYSGKRFEENFSDFITRYDLTNMYTGGFYPYQTAEEYWAYWSRYIYVNRYNKTTGQPYLDLLKIVKNKDYFVITTNVDHQFQIAGFDKNRIFCTQGDYGLWQCSKPCHQKTYDNEMIVRRMVSEQEDMKIPSELIPHCPICGRKMCVNLRIDNNFVEDEDWHFAAENYSMYIQNHKNSRILFLELGVGCNTPAIIKYPFWRMTYLNPQAVYACINLGEAHTAKEIEPRSICIDEDIGKVLREIVA</sequence>
<dbReference type="InterPro" id="IPR029035">
    <property type="entry name" value="DHS-like_NAD/FAD-binding_dom"/>
</dbReference>
<proteinExistence type="predicted"/>
<keyword evidence="2" id="KW-0862">Zinc</keyword>
<dbReference type="HOGENOM" id="CLU_071599_0_0_2"/>
<reference evidence="4 5" key="1">
    <citation type="journal article" date="2013" name="Genome Announc.">
        <title>Genome sequence of 'Candidatus Methanomassiliicoccus intestinalis' Issoire-Mx1, a third thermoplasmatales-related methanogenic archaeon from human feces.</title>
        <authorList>
            <person name="Borrel G."/>
            <person name="Harris H.M."/>
            <person name="Parisot N."/>
            <person name="Gaci N."/>
            <person name="Tottey W."/>
            <person name="Mihajlovski A."/>
            <person name="Deane J."/>
            <person name="Gribaldo S."/>
            <person name="Bardot O."/>
            <person name="Peyretaillade E."/>
            <person name="Peyret P."/>
            <person name="O'Toole P.W."/>
            <person name="Brugere J.F."/>
        </authorList>
    </citation>
    <scope>NUCLEOTIDE SEQUENCE [LARGE SCALE GENOMIC DNA]</scope>
    <source>
        <strain evidence="4 5">Issoire-Mx1</strain>
    </source>
</reference>
<evidence type="ECO:0000313" key="5">
    <source>
        <dbReference type="Proteomes" id="UP000014070"/>
    </source>
</evidence>
<feature type="binding site" evidence="2">
    <location>
        <position position="145"/>
    </location>
    <ligand>
        <name>Zn(2+)</name>
        <dbReference type="ChEBI" id="CHEBI:29105"/>
    </ligand>
</feature>
<dbReference type="GeneID" id="41323674"/>
<dbReference type="GO" id="GO:0046872">
    <property type="term" value="F:metal ion binding"/>
    <property type="evidence" value="ECO:0007669"/>
    <property type="project" value="UniProtKB-KW"/>
</dbReference>
<protein>
    <recommendedName>
        <fullName evidence="3">Deacetylase sirtuin-type domain-containing protein</fullName>
    </recommendedName>
</protein>
<dbReference type="PROSITE" id="PS50305">
    <property type="entry name" value="SIRTUIN"/>
    <property type="match status" value="1"/>
</dbReference>
<dbReference type="AlphaFoldDB" id="R9T6L6"/>
<comment type="caution">
    <text evidence="2">Lacks conserved residue(s) required for the propagation of feature annotation.</text>
</comment>
<dbReference type="InParanoid" id="R9T6L6"/>
<feature type="binding site" evidence="2">
    <location>
        <position position="184"/>
    </location>
    <ligand>
        <name>Zn(2+)</name>
        <dbReference type="ChEBI" id="CHEBI:29105"/>
    </ligand>
</feature>
<dbReference type="RefSeq" id="WP_020449142.1">
    <property type="nucleotide sequence ID" value="NC_021353.1"/>
</dbReference>
<dbReference type="EMBL" id="CP005934">
    <property type="protein sequence ID" value="AGN26617.1"/>
    <property type="molecule type" value="Genomic_DNA"/>
</dbReference>
<dbReference type="STRING" id="1295009.MMINT_12880"/>
<feature type="binding site" evidence="2">
    <location>
        <position position="176"/>
    </location>
    <ligand>
        <name>Zn(2+)</name>
        <dbReference type="ChEBI" id="CHEBI:29105"/>
    </ligand>
</feature>
<dbReference type="Proteomes" id="UP000014070">
    <property type="component" value="Chromosome"/>
</dbReference>
<evidence type="ECO:0000256" key="2">
    <source>
        <dbReference type="PROSITE-ProRule" id="PRU00236"/>
    </source>
</evidence>
<dbReference type="InterPro" id="IPR026590">
    <property type="entry name" value="Ssirtuin_cat_dom"/>
</dbReference>